<feature type="transmembrane region" description="Helical" evidence="6">
    <location>
        <begin position="344"/>
        <end position="367"/>
    </location>
</feature>
<dbReference type="InterPro" id="IPR036259">
    <property type="entry name" value="MFS_trans_sf"/>
</dbReference>
<dbReference type="InterPro" id="IPR005829">
    <property type="entry name" value="Sugar_transporter_CS"/>
</dbReference>
<evidence type="ECO:0000256" key="2">
    <source>
        <dbReference type="ARBA" id="ARBA00022448"/>
    </source>
</evidence>
<feature type="transmembrane region" description="Helical" evidence="6">
    <location>
        <begin position="410"/>
        <end position="429"/>
    </location>
</feature>
<dbReference type="PROSITE" id="PS50850">
    <property type="entry name" value="MFS"/>
    <property type="match status" value="1"/>
</dbReference>
<feature type="transmembrane region" description="Helical" evidence="6">
    <location>
        <begin position="320"/>
        <end position="338"/>
    </location>
</feature>
<dbReference type="AlphaFoldDB" id="A0A172ZDQ2"/>
<evidence type="ECO:0000256" key="6">
    <source>
        <dbReference type="SAM" id="Phobius"/>
    </source>
</evidence>
<evidence type="ECO:0000313" key="9">
    <source>
        <dbReference type="Proteomes" id="UP000078148"/>
    </source>
</evidence>
<dbReference type="CDD" id="cd17365">
    <property type="entry name" value="MFS_PcaK_like"/>
    <property type="match status" value="1"/>
</dbReference>
<dbReference type="PANTHER" id="PTHR23508:SF10">
    <property type="entry name" value="CARBOXYLIC ACID TRANSPORTER PROTEIN HOMOLOG"/>
    <property type="match status" value="1"/>
</dbReference>
<proteinExistence type="predicted"/>
<dbReference type="EMBL" id="CP013023">
    <property type="protein sequence ID" value="ANF95791.1"/>
    <property type="molecule type" value="Genomic_DNA"/>
</dbReference>
<comment type="subcellular location">
    <subcellularLocation>
        <location evidence="1">Cell membrane</location>
        <topology evidence="1">Multi-pass membrane protein</topology>
    </subcellularLocation>
</comment>
<dbReference type="Proteomes" id="UP000078148">
    <property type="component" value="Chromosome"/>
</dbReference>
<feature type="domain" description="Major facilitator superfamily (MFS) profile" evidence="7">
    <location>
        <begin position="22"/>
        <end position="434"/>
    </location>
</feature>
<accession>A0A172ZDQ2</accession>
<keyword evidence="4 6" id="KW-1133">Transmembrane helix</keyword>
<keyword evidence="5 6" id="KW-0472">Membrane</keyword>
<feature type="transmembrane region" description="Helical" evidence="6">
    <location>
        <begin position="293"/>
        <end position="313"/>
    </location>
</feature>
<feature type="transmembrane region" description="Helical" evidence="6">
    <location>
        <begin position="379"/>
        <end position="404"/>
    </location>
</feature>
<keyword evidence="9" id="KW-1185">Reference proteome</keyword>
<evidence type="ECO:0000256" key="5">
    <source>
        <dbReference type="ARBA" id="ARBA00023136"/>
    </source>
</evidence>
<organism evidence="8 9">
    <name type="scientific">Paenibacillus bovis</name>
    <dbReference type="NCBI Taxonomy" id="1616788"/>
    <lineage>
        <taxon>Bacteria</taxon>
        <taxon>Bacillati</taxon>
        <taxon>Bacillota</taxon>
        <taxon>Bacilli</taxon>
        <taxon>Bacillales</taxon>
        <taxon>Paenibacillaceae</taxon>
        <taxon>Paenibacillus</taxon>
    </lineage>
</organism>
<protein>
    <submittedName>
        <fullName evidence="8">MFS transporter</fullName>
    </submittedName>
</protein>
<keyword evidence="2" id="KW-0813">Transport</keyword>
<feature type="transmembrane region" description="Helical" evidence="6">
    <location>
        <begin position="20"/>
        <end position="46"/>
    </location>
</feature>
<feature type="transmembrane region" description="Helical" evidence="6">
    <location>
        <begin position="174"/>
        <end position="192"/>
    </location>
</feature>
<feature type="transmembrane region" description="Helical" evidence="6">
    <location>
        <begin position="88"/>
        <end position="106"/>
    </location>
</feature>
<feature type="transmembrane region" description="Helical" evidence="6">
    <location>
        <begin position="253"/>
        <end position="273"/>
    </location>
</feature>
<sequence>MRTIQPHQVIADSRFNKFHLLVFLWCFFAIGFDGFDIATYGIGLPFMMDDYGLTPVEAGAIGSYTLVGMMLGAFVLSALSDVIGRKKVLAICMLLFSIFSLLAGLAPNATVFTIMRFIAGIGMGGLMPAVISLMTEYSPKKNRALTVAIMYCGYSIGSIGAALVGMYLMENLGWRFLYWLGIIPLFALPLFWKQFPESLSYYIVRKQGAPVAAILNKVNPQGNYQASNDFEYAAVQQRAQGMPVKKLFVQSRAVSTFAFWIAVFSCLLMIYGLNTWLPKIMQGSGYGITSSLSFSLVLAVGQIGGSLLGGYLVERVGHRRVLVSLFLTGAVCFVLLSMTSNTALLYVLIALGGACTVGTQNLVNPYISEYYPREIRATGVGVSVGVGRIGAILAPVLIGLLLATNMAPQNAFMFFAVPCLLGGVAFLLVQEKYGSFDKVKAARSVRAKLAGNEVG</sequence>
<dbReference type="GO" id="GO:0046943">
    <property type="term" value="F:carboxylic acid transmembrane transporter activity"/>
    <property type="evidence" value="ECO:0007669"/>
    <property type="project" value="TreeGrafter"/>
</dbReference>
<dbReference type="SUPFAM" id="SSF103473">
    <property type="entry name" value="MFS general substrate transporter"/>
    <property type="match status" value="1"/>
</dbReference>
<dbReference type="Gene3D" id="1.20.1250.20">
    <property type="entry name" value="MFS general substrate transporter like domains"/>
    <property type="match status" value="1"/>
</dbReference>
<gene>
    <name evidence="8" type="ORF">AR543_07085</name>
</gene>
<keyword evidence="3 6" id="KW-0812">Transmembrane</keyword>
<dbReference type="Pfam" id="PF12832">
    <property type="entry name" value="MFS_1_like"/>
    <property type="match status" value="1"/>
</dbReference>
<dbReference type="InterPro" id="IPR011701">
    <property type="entry name" value="MFS"/>
</dbReference>
<reference evidence="8 9" key="2">
    <citation type="journal article" date="2016" name="Int. J. Syst. Evol. Microbiol.">
        <title>Paenibacillus bovis sp. nov., isolated from raw yak (Bos grunniens) milk.</title>
        <authorList>
            <person name="Gao C."/>
            <person name="Han J."/>
            <person name="Liu Z."/>
            <person name="Xu X."/>
            <person name="Hang F."/>
            <person name="Wu Z."/>
        </authorList>
    </citation>
    <scope>NUCLEOTIDE SEQUENCE [LARGE SCALE GENOMIC DNA]</scope>
    <source>
        <strain evidence="8 9">BD3526</strain>
    </source>
</reference>
<name>A0A172ZDQ2_9BACL</name>
<dbReference type="InterPro" id="IPR020846">
    <property type="entry name" value="MFS_dom"/>
</dbReference>
<evidence type="ECO:0000256" key="3">
    <source>
        <dbReference type="ARBA" id="ARBA00022692"/>
    </source>
</evidence>
<feature type="transmembrane region" description="Helical" evidence="6">
    <location>
        <begin position="112"/>
        <end position="133"/>
    </location>
</feature>
<reference evidence="9" key="1">
    <citation type="submission" date="2015-10" db="EMBL/GenBank/DDBJ databases">
        <title>Genome of Paenibacillus bovis sp. nov.</title>
        <authorList>
            <person name="Wu Z."/>
            <person name="Gao C."/>
            <person name="Liu Z."/>
            <person name="Zheng H."/>
        </authorList>
    </citation>
    <scope>NUCLEOTIDE SEQUENCE [LARGE SCALE GENOMIC DNA]</scope>
    <source>
        <strain evidence="9">BD3526</strain>
    </source>
</reference>
<dbReference type="KEGG" id="pbv:AR543_07085"/>
<evidence type="ECO:0000313" key="8">
    <source>
        <dbReference type="EMBL" id="ANF95791.1"/>
    </source>
</evidence>
<dbReference type="InterPro" id="IPR024989">
    <property type="entry name" value="MFS_assoc_dom"/>
</dbReference>
<dbReference type="PANTHER" id="PTHR23508">
    <property type="entry name" value="CARBOXYLIC ACID TRANSPORTER PROTEIN HOMOLOG"/>
    <property type="match status" value="1"/>
</dbReference>
<evidence type="ECO:0000256" key="4">
    <source>
        <dbReference type="ARBA" id="ARBA00022989"/>
    </source>
</evidence>
<feature type="transmembrane region" description="Helical" evidence="6">
    <location>
        <begin position="58"/>
        <end position="76"/>
    </location>
</feature>
<evidence type="ECO:0000259" key="7">
    <source>
        <dbReference type="PROSITE" id="PS50850"/>
    </source>
</evidence>
<dbReference type="PROSITE" id="PS00217">
    <property type="entry name" value="SUGAR_TRANSPORT_2"/>
    <property type="match status" value="1"/>
</dbReference>
<evidence type="ECO:0000256" key="1">
    <source>
        <dbReference type="ARBA" id="ARBA00004651"/>
    </source>
</evidence>
<dbReference type="Pfam" id="PF07690">
    <property type="entry name" value="MFS_1"/>
    <property type="match status" value="1"/>
</dbReference>
<feature type="transmembrane region" description="Helical" evidence="6">
    <location>
        <begin position="145"/>
        <end position="168"/>
    </location>
</feature>
<dbReference type="STRING" id="1616788.AR543_07085"/>
<dbReference type="OrthoDB" id="9787026at2"/>
<dbReference type="GO" id="GO:0005886">
    <property type="term" value="C:plasma membrane"/>
    <property type="evidence" value="ECO:0007669"/>
    <property type="project" value="UniProtKB-SubCell"/>
</dbReference>